<dbReference type="OrthoDB" id="3269489at2759"/>
<comment type="caution">
    <text evidence="5">The sequence shown here is derived from an EMBL/GenBank/DDBJ whole genome shotgun (WGS) entry which is preliminary data.</text>
</comment>
<evidence type="ECO:0000259" key="4">
    <source>
        <dbReference type="PROSITE" id="PS50002"/>
    </source>
</evidence>
<feature type="domain" description="SH3" evidence="4">
    <location>
        <begin position="95"/>
        <end position="131"/>
    </location>
</feature>
<accession>A0A9P5MV54</accession>
<dbReference type="PANTHER" id="PTHR45929:SF3">
    <property type="entry name" value="JAK PATHWAY SIGNAL TRANSDUCTION ADAPTOR MOLECULE"/>
    <property type="match status" value="1"/>
</dbReference>
<dbReference type="EMBL" id="WHVB01000009">
    <property type="protein sequence ID" value="KAF8479603.1"/>
    <property type="molecule type" value="Genomic_DNA"/>
</dbReference>
<dbReference type="Proteomes" id="UP000759537">
    <property type="component" value="Unassembled WGS sequence"/>
</dbReference>
<evidence type="ECO:0000256" key="2">
    <source>
        <dbReference type="PROSITE-ProRule" id="PRU00192"/>
    </source>
</evidence>
<reference evidence="5" key="2">
    <citation type="journal article" date="2020" name="Nat. Commun.">
        <title>Large-scale genome sequencing of mycorrhizal fungi provides insights into the early evolution of symbiotic traits.</title>
        <authorList>
            <person name="Miyauchi S."/>
            <person name="Kiss E."/>
            <person name="Kuo A."/>
            <person name="Drula E."/>
            <person name="Kohler A."/>
            <person name="Sanchez-Garcia M."/>
            <person name="Morin E."/>
            <person name="Andreopoulos B."/>
            <person name="Barry K.W."/>
            <person name="Bonito G."/>
            <person name="Buee M."/>
            <person name="Carver A."/>
            <person name="Chen C."/>
            <person name="Cichocki N."/>
            <person name="Clum A."/>
            <person name="Culley D."/>
            <person name="Crous P.W."/>
            <person name="Fauchery L."/>
            <person name="Girlanda M."/>
            <person name="Hayes R.D."/>
            <person name="Keri Z."/>
            <person name="LaButti K."/>
            <person name="Lipzen A."/>
            <person name="Lombard V."/>
            <person name="Magnuson J."/>
            <person name="Maillard F."/>
            <person name="Murat C."/>
            <person name="Nolan M."/>
            <person name="Ohm R.A."/>
            <person name="Pangilinan J."/>
            <person name="Pereira M.F."/>
            <person name="Perotto S."/>
            <person name="Peter M."/>
            <person name="Pfister S."/>
            <person name="Riley R."/>
            <person name="Sitrit Y."/>
            <person name="Stielow J.B."/>
            <person name="Szollosi G."/>
            <person name="Zifcakova L."/>
            <person name="Stursova M."/>
            <person name="Spatafora J.W."/>
            <person name="Tedersoo L."/>
            <person name="Vaario L.M."/>
            <person name="Yamada A."/>
            <person name="Yan M."/>
            <person name="Wang P."/>
            <person name="Xu J."/>
            <person name="Bruns T."/>
            <person name="Baldrian P."/>
            <person name="Vilgalys R."/>
            <person name="Dunand C."/>
            <person name="Henrissat B."/>
            <person name="Grigoriev I.V."/>
            <person name="Hibbett D."/>
            <person name="Nagy L.G."/>
            <person name="Martin F.M."/>
        </authorList>
    </citation>
    <scope>NUCLEOTIDE SEQUENCE</scope>
    <source>
        <strain evidence="5">Prilba</strain>
    </source>
</reference>
<feature type="compositionally biased region" description="Low complexity" evidence="3">
    <location>
        <begin position="66"/>
        <end position="92"/>
    </location>
</feature>
<dbReference type="Pfam" id="PF00018">
    <property type="entry name" value="SH3_1"/>
    <property type="match status" value="1"/>
</dbReference>
<evidence type="ECO:0000256" key="3">
    <source>
        <dbReference type="SAM" id="MobiDB-lite"/>
    </source>
</evidence>
<organism evidence="5 6">
    <name type="scientific">Russula ochroleuca</name>
    <dbReference type="NCBI Taxonomy" id="152965"/>
    <lineage>
        <taxon>Eukaryota</taxon>
        <taxon>Fungi</taxon>
        <taxon>Dikarya</taxon>
        <taxon>Basidiomycota</taxon>
        <taxon>Agaricomycotina</taxon>
        <taxon>Agaricomycetes</taxon>
        <taxon>Russulales</taxon>
        <taxon>Russulaceae</taxon>
        <taxon>Russula</taxon>
    </lineage>
</organism>
<dbReference type="AlphaFoldDB" id="A0A9P5MV54"/>
<dbReference type="InterPro" id="IPR001452">
    <property type="entry name" value="SH3_domain"/>
</dbReference>
<dbReference type="InterPro" id="IPR036028">
    <property type="entry name" value="SH3-like_dom_sf"/>
</dbReference>
<keyword evidence="6" id="KW-1185">Reference proteome</keyword>
<dbReference type="PROSITE" id="PS50002">
    <property type="entry name" value="SH3"/>
    <property type="match status" value="1"/>
</dbReference>
<feature type="region of interest" description="Disordered" evidence="3">
    <location>
        <begin position="29"/>
        <end position="94"/>
    </location>
</feature>
<reference evidence="5" key="1">
    <citation type="submission" date="2019-10" db="EMBL/GenBank/DDBJ databases">
        <authorList>
            <consortium name="DOE Joint Genome Institute"/>
            <person name="Kuo A."/>
            <person name="Miyauchi S."/>
            <person name="Kiss E."/>
            <person name="Drula E."/>
            <person name="Kohler A."/>
            <person name="Sanchez-Garcia M."/>
            <person name="Andreopoulos B."/>
            <person name="Barry K.W."/>
            <person name="Bonito G."/>
            <person name="Buee M."/>
            <person name="Carver A."/>
            <person name="Chen C."/>
            <person name="Cichocki N."/>
            <person name="Clum A."/>
            <person name="Culley D."/>
            <person name="Crous P.W."/>
            <person name="Fauchery L."/>
            <person name="Girlanda M."/>
            <person name="Hayes R."/>
            <person name="Keri Z."/>
            <person name="LaButti K."/>
            <person name="Lipzen A."/>
            <person name="Lombard V."/>
            <person name="Magnuson J."/>
            <person name="Maillard F."/>
            <person name="Morin E."/>
            <person name="Murat C."/>
            <person name="Nolan M."/>
            <person name="Ohm R."/>
            <person name="Pangilinan J."/>
            <person name="Pereira M."/>
            <person name="Perotto S."/>
            <person name="Peter M."/>
            <person name="Riley R."/>
            <person name="Sitrit Y."/>
            <person name="Stielow B."/>
            <person name="Szollosi G."/>
            <person name="Zifcakova L."/>
            <person name="Stursova M."/>
            <person name="Spatafora J.W."/>
            <person name="Tedersoo L."/>
            <person name="Vaario L.-M."/>
            <person name="Yamada A."/>
            <person name="Yan M."/>
            <person name="Wang P."/>
            <person name="Xu J."/>
            <person name="Bruns T."/>
            <person name="Baldrian P."/>
            <person name="Vilgalys R."/>
            <person name="Henrissat B."/>
            <person name="Grigoriev I.V."/>
            <person name="Hibbett D."/>
            <person name="Nagy L.G."/>
            <person name="Martin F.M."/>
        </authorList>
    </citation>
    <scope>NUCLEOTIDE SEQUENCE</scope>
    <source>
        <strain evidence="5">Prilba</strain>
    </source>
</reference>
<dbReference type="InterPro" id="IPR050670">
    <property type="entry name" value="STAM"/>
</dbReference>
<keyword evidence="1 2" id="KW-0728">SH3 domain</keyword>
<feature type="compositionally biased region" description="Low complexity" evidence="3">
    <location>
        <begin position="29"/>
        <end position="53"/>
    </location>
</feature>
<name>A0A9P5MV54_9AGAM</name>
<evidence type="ECO:0000256" key="1">
    <source>
        <dbReference type="ARBA" id="ARBA00022443"/>
    </source>
</evidence>
<sequence>MRDTVCILFFTFFRFKRCKVTLAWSQASTQASTAQPPVPPSSSSSAAPFSQHAHYTGNVQSTELNTQTTAPATAESPQPTSTAPTSPTSSAAGGYAVTRARALHSFEPTEPNELAFEKGDIIKVVNREYKD</sequence>
<protein>
    <recommendedName>
        <fullName evidence="4">SH3 domain-containing protein</fullName>
    </recommendedName>
</protein>
<dbReference type="SUPFAM" id="SSF50044">
    <property type="entry name" value="SH3-domain"/>
    <property type="match status" value="1"/>
</dbReference>
<evidence type="ECO:0000313" key="6">
    <source>
        <dbReference type="Proteomes" id="UP000759537"/>
    </source>
</evidence>
<gene>
    <name evidence="5" type="ORF">DFH94DRAFT_489079</name>
</gene>
<dbReference type="PANTHER" id="PTHR45929">
    <property type="entry name" value="JAK PATHWAY SIGNAL TRANSDUCTION ADAPTOR MOLECULE"/>
    <property type="match status" value="1"/>
</dbReference>
<evidence type="ECO:0000313" key="5">
    <source>
        <dbReference type="EMBL" id="KAF8479603.1"/>
    </source>
</evidence>
<dbReference type="Gene3D" id="2.30.30.40">
    <property type="entry name" value="SH3 Domains"/>
    <property type="match status" value="1"/>
</dbReference>
<proteinExistence type="predicted"/>
<dbReference type="GO" id="GO:0033565">
    <property type="term" value="C:ESCRT-0 complex"/>
    <property type="evidence" value="ECO:0007669"/>
    <property type="project" value="TreeGrafter"/>
</dbReference>
<dbReference type="GO" id="GO:0043328">
    <property type="term" value="P:protein transport to vacuole involved in ubiquitin-dependent protein catabolic process via the multivesicular body sorting pathway"/>
    <property type="evidence" value="ECO:0007669"/>
    <property type="project" value="TreeGrafter"/>
</dbReference>